<protein>
    <submittedName>
        <fullName evidence="2">Uncharacterized protein</fullName>
    </submittedName>
</protein>
<organism evidence="2 3">
    <name type="scientific">Tribonema minus</name>
    <dbReference type="NCBI Taxonomy" id="303371"/>
    <lineage>
        <taxon>Eukaryota</taxon>
        <taxon>Sar</taxon>
        <taxon>Stramenopiles</taxon>
        <taxon>Ochrophyta</taxon>
        <taxon>PX clade</taxon>
        <taxon>Xanthophyceae</taxon>
        <taxon>Tribonematales</taxon>
        <taxon>Tribonemataceae</taxon>
        <taxon>Tribonema</taxon>
    </lineage>
</organism>
<dbReference type="SUPFAM" id="SSF52058">
    <property type="entry name" value="L domain-like"/>
    <property type="match status" value="1"/>
</dbReference>
<comment type="caution">
    <text evidence="2">The sequence shown here is derived from an EMBL/GenBank/DDBJ whole genome shotgun (WGS) entry which is preliminary data.</text>
</comment>
<dbReference type="Proteomes" id="UP000664859">
    <property type="component" value="Unassembled WGS sequence"/>
</dbReference>
<evidence type="ECO:0000313" key="2">
    <source>
        <dbReference type="EMBL" id="KAG5190894.1"/>
    </source>
</evidence>
<evidence type="ECO:0000313" key="3">
    <source>
        <dbReference type="Proteomes" id="UP000664859"/>
    </source>
</evidence>
<dbReference type="InterPro" id="IPR051251">
    <property type="entry name" value="STK_FNIP-Repeat"/>
</dbReference>
<dbReference type="AlphaFoldDB" id="A0A835ZHU4"/>
<dbReference type="EMBL" id="JAFCMP010000025">
    <property type="protein sequence ID" value="KAG5190894.1"/>
    <property type="molecule type" value="Genomic_DNA"/>
</dbReference>
<proteinExistence type="predicted"/>
<keyword evidence="3" id="KW-1185">Reference proteome</keyword>
<name>A0A835ZHU4_9STRA</name>
<accession>A0A835ZHU4</accession>
<gene>
    <name evidence="2" type="ORF">JKP88DRAFT_297318</name>
    <name evidence="1" type="ORF">JKP88DRAFT_323694</name>
</gene>
<sequence length="359" mass="39856">MEEERIRVPAPAGSLSQQEIVMMVFTSMAGRRLLPKKCWSLSRLLHDTVAPIIKVHLVADSINAATLHRLLEDTSRRNVQRLTLDGDFTSMQQRPLNLVPLLSPAVAQVDVAFCSFSGSIEDVLTIPSLPEGVASLSVTAGFSRDVVWAFSKLPQSLRHLIVDATTDVIVFEQPLPTLLESFIVESGGEVHVGAGSLPASLRNLQLWGFQQLYELPPRLRVLMLQRYIYPLPLLPDTLETLVLDYCTHHVSNLPDSVRSLALYWHPAQPAPPLPARWPAHLERLVDWAVGESEPDDAPEPCIDRPLPPTLTQLELNGCSIATDLPQTLQTLRLGRGFSQELDLAGSFKVTVNGRRYCYE</sequence>
<evidence type="ECO:0000313" key="1">
    <source>
        <dbReference type="EMBL" id="KAG5180531.1"/>
    </source>
</evidence>
<dbReference type="EMBL" id="JAFCMP010000384">
    <property type="protein sequence ID" value="KAG5180531.1"/>
    <property type="molecule type" value="Genomic_DNA"/>
</dbReference>
<reference evidence="2" key="1">
    <citation type="submission" date="2021-02" db="EMBL/GenBank/DDBJ databases">
        <title>First Annotated Genome of the Yellow-green Alga Tribonema minus.</title>
        <authorList>
            <person name="Mahan K.M."/>
        </authorList>
    </citation>
    <scope>NUCLEOTIDE SEQUENCE</scope>
    <source>
        <strain evidence="2">UTEX B ZZ1240</strain>
    </source>
</reference>
<dbReference type="PANTHER" id="PTHR32134:SF169">
    <property type="entry name" value="FNIP REPEAT-CONTAINING PROTEIN-RELATED"/>
    <property type="match status" value="1"/>
</dbReference>
<dbReference type="PANTHER" id="PTHR32134">
    <property type="entry name" value="FNIP REPEAT-CONTAINING PROTEIN"/>
    <property type="match status" value="1"/>
</dbReference>